<evidence type="ECO:0000256" key="15">
    <source>
        <dbReference type="ARBA" id="ARBA00076004"/>
    </source>
</evidence>
<dbReference type="FunFam" id="3.40.630.10:FF:000072">
    <property type="entry name" value="Aminoacyl-histidine dipeptidase"/>
    <property type="match status" value="1"/>
</dbReference>
<comment type="catalytic activity">
    <reaction evidence="9">
        <text>Hydrolysis of dipeptides, preferentially hydrophobic dipeptides including prolyl amino acids.</text>
        <dbReference type="EC" id="3.4.13.18"/>
    </reaction>
</comment>
<dbReference type="SUPFAM" id="SSF55031">
    <property type="entry name" value="Bacterial exopeptidase dimerisation domain"/>
    <property type="match status" value="1"/>
</dbReference>
<dbReference type="GO" id="GO:0070573">
    <property type="term" value="F:metallodipeptidase activity"/>
    <property type="evidence" value="ECO:0007669"/>
    <property type="project" value="TreeGrafter"/>
</dbReference>
<dbReference type="InterPro" id="IPR011650">
    <property type="entry name" value="Peptidase_M20_dimer"/>
</dbReference>
<feature type="domain" description="Peptidase M20 dimerisation" evidence="18">
    <location>
        <begin position="217"/>
        <end position="296"/>
    </location>
</feature>
<evidence type="ECO:0000256" key="4">
    <source>
        <dbReference type="ARBA" id="ARBA00022723"/>
    </source>
</evidence>
<dbReference type="RefSeq" id="WP_108992583.1">
    <property type="nucleotide sequence ID" value="NZ_BDQX01000098.1"/>
</dbReference>
<dbReference type="PRINTS" id="PR00934">
    <property type="entry name" value="XHISDIPTASE"/>
</dbReference>
<comment type="caution">
    <text evidence="19">The sequence shown here is derived from an EMBL/GenBank/DDBJ whole genome shotgun (WGS) entry which is preliminary data.</text>
</comment>
<evidence type="ECO:0000313" key="20">
    <source>
        <dbReference type="Proteomes" id="UP000245202"/>
    </source>
</evidence>
<keyword evidence="20" id="KW-1185">Reference proteome</keyword>
<evidence type="ECO:0000256" key="7">
    <source>
        <dbReference type="ARBA" id="ARBA00023049"/>
    </source>
</evidence>
<evidence type="ECO:0000256" key="3">
    <source>
        <dbReference type="ARBA" id="ARBA00022670"/>
    </source>
</evidence>
<dbReference type="CDD" id="cd03890">
    <property type="entry name" value="M20_pepD"/>
    <property type="match status" value="1"/>
</dbReference>
<dbReference type="SUPFAM" id="SSF53187">
    <property type="entry name" value="Zn-dependent exopeptidases"/>
    <property type="match status" value="1"/>
</dbReference>
<comment type="cofactor">
    <cofactor evidence="1">
        <name>Co(2+)</name>
        <dbReference type="ChEBI" id="CHEBI:48828"/>
    </cofactor>
</comment>
<dbReference type="EC" id="3.4.13.18" evidence="10"/>
<evidence type="ECO:0000256" key="1">
    <source>
        <dbReference type="ARBA" id="ARBA00001941"/>
    </source>
</evidence>
<evidence type="ECO:0000256" key="2">
    <source>
        <dbReference type="ARBA" id="ARBA00001947"/>
    </source>
</evidence>
<sequence length="495" mass="54298">MKKSINAKYTGDLKVLQLFEQLSAIPRGSGNEKAISDFVADFARQRGCEVLQDERHNLIIRKQASAGYEHAEPVIFQGHLDMVCEKNKGTVHDFENDPITLRVEDDFIYADGTTLGADNGIAVATALALIDSAELAHPELEILMTTEEETTMGGAFALDVSTLKGRRMINFDSDREGVLFVSSAGGVNLYHTVPIGWREAKQEDGDSYVIVVQGLRGGHSGDDIIHERGNANKLLGRALGELRRRVSFGLASVTGGMKANAIPREAEAAVYIRQSDLEATQEVIADLNNVLSDEYRVSDGDVRVELHASKEWGGDLPHNGKLFDDATKSAAIGLLELIPNGVLSMDKAIPNLVRTSSNLGIVSTGDESIVMQSLARSSHRSQLDDVLRRMETLSGLVCCGFRFDSYFPGWPYLADSRLRPVFEEVYMRRFGNALEVKAIHAGLECGVLVGKIPELDAVSYGPNLYDIHTPQEHLSITSVERSWAFLVDVLRALKQ</sequence>
<dbReference type="NCBIfam" id="TIGR01893">
    <property type="entry name" value="aa-his-dipept"/>
    <property type="match status" value="1"/>
</dbReference>
<dbReference type="Gene3D" id="3.40.630.10">
    <property type="entry name" value="Zn peptidases"/>
    <property type="match status" value="2"/>
</dbReference>
<dbReference type="InterPro" id="IPR036264">
    <property type="entry name" value="Bact_exopeptidase_dim_dom"/>
</dbReference>
<dbReference type="GO" id="GO:0006508">
    <property type="term" value="P:proteolysis"/>
    <property type="evidence" value="ECO:0007669"/>
    <property type="project" value="UniProtKB-KW"/>
</dbReference>
<dbReference type="PANTHER" id="PTHR43501">
    <property type="entry name" value="CYTOSOL NON-SPECIFIC DIPEPTIDASE"/>
    <property type="match status" value="1"/>
</dbReference>
<evidence type="ECO:0000256" key="5">
    <source>
        <dbReference type="ARBA" id="ARBA00022801"/>
    </source>
</evidence>
<organism evidence="19 20">
    <name type="scientific">Paenibacillus agaridevorans</name>
    <dbReference type="NCBI Taxonomy" id="171404"/>
    <lineage>
        <taxon>Bacteria</taxon>
        <taxon>Bacillati</taxon>
        <taxon>Bacillota</taxon>
        <taxon>Bacilli</taxon>
        <taxon>Bacillales</taxon>
        <taxon>Paenibacillaceae</taxon>
        <taxon>Paenibacillus</taxon>
    </lineage>
</organism>
<comment type="similarity">
    <text evidence="12">Belongs to the peptidase M20C family.</text>
</comment>
<protein>
    <recommendedName>
        <fullName evidence="13">Cytosol non-specific dipeptidase</fullName>
        <ecNumber evidence="10">3.4.13.18</ecNumber>
    </recommendedName>
    <alternativeName>
        <fullName evidence="16">Aminoacyl-histidine dipeptidase</fullName>
    </alternativeName>
    <alternativeName>
        <fullName evidence="15">Beta-alanyl-histidine dipeptidase</fullName>
    </alternativeName>
    <alternativeName>
        <fullName evidence="14">Carnosinase</fullName>
    </alternativeName>
    <alternativeName>
        <fullName evidence="11">Peptidase D</fullName>
    </alternativeName>
    <alternativeName>
        <fullName evidence="17">Xaa-His dipeptidase</fullName>
    </alternativeName>
</protein>
<comment type="cofactor">
    <cofactor evidence="2">
        <name>Zn(2+)</name>
        <dbReference type="ChEBI" id="CHEBI:29105"/>
    </cofactor>
</comment>
<evidence type="ECO:0000256" key="9">
    <source>
        <dbReference type="ARBA" id="ARBA00036421"/>
    </source>
</evidence>
<dbReference type="InterPro" id="IPR001160">
    <property type="entry name" value="Peptidase_M20C"/>
</dbReference>
<dbReference type="PANTHER" id="PTHR43501:SF1">
    <property type="entry name" value="CYTOSOL NON-SPECIFIC DIPEPTIDASE"/>
    <property type="match status" value="1"/>
</dbReference>
<keyword evidence="5" id="KW-0378">Hydrolase</keyword>
<evidence type="ECO:0000256" key="11">
    <source>
        <dbReference type="ARBA" id="ARBA00044252"/>
    </source>
</evidence>
<dbReference type="Pfam" id="PF07687">
    <property type="entry name" value="M20_dimer"/>
    <property type="match status" value="1"/>
</dbReference>
<evidence type="ECO:0000256" key="8">
    <source>
        <dbReference type="ARBA" id="ARBA00023285"/>
    </source>
</evidence>
<gene>
    <name evidence="19" type="ORF">PAT3040_02101</name>
</gene>
<evidence type="ECO:0000256" key="16">
    <source>
        <dbReference type="ARBA" id="ARBA00077688"/>
    </source>
</evidence>
<evidence type="ECO:0000256" key="14">
    <source>
        <dbReference type="ARBA" id="ARBA00075285"/>
    </source>
</evidence>
<keyword evidence="3" id="KW-0645">Protease</keyword>
<keyword evidence="6" id="KW-0862">Zinc</keyword>
<evidence type="ECO:0000256" key="13">
    <source>
        <dbReference type="ARBA" id="ARBA00071271"/>
    </source>
</evidence>
<keyword evidence="8" id="KW-0170">Cobalt</keyword>
<evidence type="ECO:0000256" key="10">
    <source>
        <dbReference type="ARBA" id="ARBA00038976"/>
    </source>
</evidence>
<dbReference type="GO" id="GO:0005829">
    <property type="term" value="C:cytosol"/>
    <property type="evidence" value="ECO:0007669"/>
    <property type="project" value="TreeGrafter"/>
</dbReference>
<name>A0A2R5ER81_9BACL</name>
<accession>A0A2R5ER81</accession>
<dbReference type="FunFam" id="3.40.630.10:FF:000015">
    <property type="entry name" value="Aminoacyl-histidine dipeptidase PepD"/>
    <property type="match status" value="1"/>
</dbReference>
<reference evidence="19 20" key="1">
    <citation type="submission" date="2017-08" db="EMBL/GenBank/DDBJ databases">
        <title>Substantial Increase in Enzyme Production by Combined Drug-Resistance Mutations in Paenibacillus agaridevorans.</title>
        <authorList>
            <person name="Tanaka Y."/>
            <person name="Funane K."/>
            <person name="Hosaka T."/>
            <person name="Shiwa Y."/>
            <person name="Fujita N."/>
            <person name="Miyazaki T."/>
            <person name="Yoshikawa H."/>
            <person name="Murakami K."/>
            <person name="Kasahara K."/>
            <person name="Inaoka T."/>
            <person name="Hiraga Y."/>
            <person name="Ochi K."/>
        </authorList>
    </citation>
    <scope>NUCLEOTIDE SEQUENCE [LARGE SCALE GENOMIC DNA]</scope>
    <source>
        <strain evidence="19 20">T-3040</strain>
    </source>
</reference>
<dbReference type="Proteomes" id="UP000245202">
    <property type="component" value="Unassembled WGS sequence"/>
</dbReference>
<keyword evidence="4" id="KW-0479">Metal-binding</keyword>
<evidence type="ECO:0000256" key="6">
    <source>
        <dbReference type="ARBA" id="ARBA00022833"/>
    </source>
</evidence>
<evidence type="ECO:0000259" key="18">
    <source>
        <dbReference type="Pfam" id="PF07687"/>
    </source>
</evidence>
<evidence type="ECO:0000256" key="17">
    <source>
        <dbReference type="ARBA" id="ARBA00078074"/>
    </source>
</evidence>
<dbReference type="PIRSF" id="PIRSF016599">
    <property type="entry name" value="Xaa-His_dipept"/>
    <property type="match status" value="1"/>
</dbReference>
<keyword evidence="7" id="KW-0482">Metalloprotease</keyword>
<evidence type="ECO:0000313" key="19">
    <source>
        <dbReference type="EMBL" id="GBG07548.1"/>
    </source>
</evidence>
<dbReference type="Pfam" id="PF01546">
    <property type="entry name" value="Peptidase_M20"/>
    <property type="match status" value="1"/>
</dbReference>
<dbReference type="AlphaFoldDB" id="A0A2R5ER81"/>
<evidence type="ECO:0000256" key="12">
    <source>
        <dbReference type="ARBA" id="ARBA00061423"/>
    </source>
</evidence>
<dbReference type="EMBL" id="BDQX01000098">
    <property type="protein sequence ID" value="GBG07548.1"/>
    <property type="molecule type" value="Genomic_DNA"/>
</dbReference>
<dbReference type="InterPro" id="IPR002933">
    <property type="entry name" value="Peptidase_M20"/>
</dbReference>
<proteinExistence type="inferred from homology"/>
<dbReference type="GO" id="GO:0046872">
    <property type="term" value="F:metal ion binding"/>
    <property type="evidence" value="ECO:0007669"/>
    <property type="project" value="UniProtKB-KW"/>
</dbReference>